<keyword evidence="1" id="KW-0472">Membrane</keyword>
<proteinExistence type="predicted"/>
<keyword evidence="1" id="KW-0812">Transmembrane</keyword>
<evidence type="ECO:0000313" key="2">
    <source>
        <dbReference type="EMBL" id="KRL62844.1"/>
    </source>
</evidence>
<organism evidence="2 3">
    <name type="scientific">Lentilactobacillus diolivorans DSM 14421</name>
    <dbReference type="NCBI Taxonomy" id="1423739"/>
    <lineage>
        <taxon>Bacteria</taxon>
        <taxon>Bacillati</taxon>
        <taxon>Bacillota</taxon>
        <taxon>Bacilli</taxon>
        <taxon>Lactobacillales</taxon>
        <taxon>Lactobacillaceae</taxon>
        <taxon>Lentilactobacillus</taxon>
    </lineage>
</organism>
<dbReference type="STRING" id="1423739.FC85_GL001711"/>
<keyword evidence="1" id="KW-1133">Transmembrane helix</keyword>
<accession>A0A0R1S196</accession>
<comment type="caution">
    <text evidence="2">The sequence shown here is derived from an EMBL/GenBank/DDBJ whole genome shotgun (WGS) entry which is preliminary data.</text>
</comment>
<feature type="transmembrane region" description="Helical" evidence="1">
    <location>
        <begin position="6"/>
        <end position="27"/>
    </location>
</feature>
<sequence>MTATIIGNNLFLRYLIIGIVVVLWSWWDLKKTKRIRQAPHKTIANQSTPPVKGPQINKEPPKMTLPTLTDAAANQRAQLIGYLQDAPKIYRYVSEWLFFDSQRYYDMPSQLFQQICLFGSESLTGTSIYQDPLVAVKIYENDPNSIRTLVKLTKDGKLQTHSQALVNLNPQNTDAENKRILGTFTYELIAEKLLTDGLDIPIANYQRSKIG</sequence>
<reference evidence="2 3" key="1">
    <citation type="journal article" date="2015" name="Genome Announc.">
        <title>Expanding the biotechnology potential of lactobacilli through comparative genomics of 213 strains and associated genera.</title>
        <authorList>
            <person name="Sun Z."/>
            <person name="Harris H.M."/>
            <person name="McCann A."/>
            <person name="Guo C."/>
            <person name="Argimon S."/>
            <person name="Zhang W."/>
            <person name="Yang X."/>
            <person name="Jeffery I.B."/>
            <person name="Cooney J.C."/>
            <person name="Kagawa T.F."/>
            <person name="Liu W."/>
            <person name="Song Y."/>
            <person name="Salvetti E."/>
            <person name="Wrobel A."/>
            <person name="Rasinkangas P."/>
            <person name="Parkhill J."/>
            <person name="Rea M.C."/>
            <person name="O'Sullivan O."/>
            <person name="Ritari J."/>
            <person name="Douillard F.P."/>
            <person name="Paul Ross R."/>
            <person name="Yang R."/>
            <person name="Briner A.E."/>
            <person name="Felis G.E."/>
            <person name="de Vos W.M."/>
            <person name="Barrangou R."/>
            <person name="Klaenhammer T.R."/>
            <person name="Caufield P.W."/>
            <person name="Cui Y."/>
            <person name="Zhang H."/>
            <person name="O'Toole P.W."/>
        </authorList>
    </citation>
    <scope>NUCLEOTIDE SEQUENCE [LARGE SCALE GENOMIC DNA]</scope>
    <source>
        <strain evidence="2 3">DSM 14421</strain>
    </source>
</reference>
<dbReference type="PATRIC" id="fig|1423739.3.peg.1792"/>
<dbReference type="Proteomes" id="UP000052013">
    <property type="component" value="Unassembled WGS sequence"/>
</dbReference>
<evidence type="ECO:0000256" key="1">
    <source>
        <dbReference type="SAM" id="Phobius"/>
    </source>
</evidence>
<dbReference type="AlphaFoldDB" id="A0A0R1S196"/>
<evidence type="ECO:0000313" key="3">
    <source>
        <dbReference type="Proteomes" id="UP000052013"/>
    </source>
</evidence>
<protein>
    <submittedName>
        <fullName evidence="2">Uncharacterized protein</fullName>
    </submittedName>
</protein>
<gene>
    <name evidence="2" type="ORF">FC85_GL001711</name>
</gene>
<dbReference type="EMBL" id="AZEY01000105">
    <property type="protein sequence ID" value="KRL62844.1"/>
    <property type="molecule type" value="Genomic_DNA"/>
</dbReference>
<name>A0A0R1S196_9LACO</name>